<dbReference type="Pfam" id="PF11241">
    <property type="entry name" value="DUF3043"/>
    <property type="match status" value="1"/>
</dbReference>
<dbReference type="PATRIC" id="fig|1773.2321.peg.2730"/>
<keyword evidence="2" id="KW-1133">Transmembrane helix</keyword>
<feature type="compositionally biased region" description="Basic and acidic residues" evidence="1">
    <location>
        <begin position="13"/>
        <end position="31"/>
    </location>
</feature>
<dbReference type="RefSeq" id="WP_003411425.1">
    <property type="nucleotide sequence ID" value="NZ_AP017901.1"/>
</dbReference>
<dbReference type="STRING" id="115862.BBG46_11560"/>
<dbReference type="AlphaFoldDB" id="A0A045JN64"/>
<protein>
    <submittedName>
        <fullName evidence="4">DUF3043 domain-containing protein</fullName>
    </submittedName>
    <submittedName>
        <fullName evidence="3">Transmembrane protein</fullName>
    </submittedName>
</protein>
<feature type="compositionally biased region" description="Low complexity" evidence="1">
    <location>
        <begin position="67"/>
        <end position="78"/>
    </location>
</feature>
<evidence type="ECO:0000313" key="6">
    <source>
        <dbReference type="Proteomes" id="UP000038802"/>
    </source>
</evidence>
<evidence type="ECO:0000313" key="4">
    <source>
        <dbReference type="EMBL" id="MBP0684576.1"/>
    </source>
</evidence>
<keyword evidence="2 3" id="KW-0812">Transmembrane</keyword>
<feature type="compositionally biased region" description="Low complexity" evidence="1">
    <location>
        <begin position="32"/>
        <end position="47"/>
    </location>
</feature>
<dbReference type="GeneID" id="45426182"/>
<keyword evidence="2" id="KW-0472">Membrane</keyword>
<feature type="compositionally biased region" description="Basic residues" evidence="1">
    <location>
        <begin position="1"/>
        <end position="12"/>
    </location>
</feature>
<dbReference type="EMBL" id="JAGIZI010000027">
    <property type="protein sequence ID" value="MBP0684576.1"/>
    <property type="molecule type" value="Genomic_DNA"/>
</dbReference>
<feature type="transmembrane region" description="Helical" evidence="2">
    <location>
        <begin position="143"/>
        <end position="161"/>
    </location>
</feature>
<feature type="transmembrane region" description="Helical" evidence="2">
    <location>
        <begin position="167"/>
        <end position="187"/>
    </location>
</feature>
<dbReference type="EMBL" id="CSAE01000881">
    <property type="protein sequence ID" value="COX03904.1"/>
    <property type="molecule type" value="Genomic_DNA"/>
</dbReference>
<feature type="compositionally biased region" description="Basic and acidic residues" evidence="1">
    <location>
        <begin position="90"/>
        <end position="108"/>
    </location>
</feature>
<evidence type="ECO:0000256" key="1">
    <source>
        <dbReference type="SAM" id="MobiDB-lite"/>
    </source>
</evidence>
<evidence type="ECO:0000313" key="5">
    <source>
        <dbReference type="EMBL" id="REQ56859.1"/>
    </source>
</evidence>
<dbReference type="Proteomes" id="UP000671119">
    <property type="component" value="Unassembled WGS sequence"/>
</dbReference>
<evidence type="ECO:0000313" key="8">
    <source>
        <dbReference type="Proteomes" id="UP000671119"/>
    </source>
</evidence>
<feature type="region of interest" description="Disordered" evidence="1">
    <location>
        <begin position="1"/>
        <end position="108"/>
    </location>
</feature>
<dbReference type="Proteomes" id="UP000038802">
    <property type="component" value="Unassembled WGS sequence"/>
</dbReference>
<reference evidence="5" key="4">
    <citation type="submission" date="2018-07" db="EMBL/GenBank/DDBJ databases">
        <authorList>
            <person name="Shah S."/>
            <person name="Brown T."/>
            <person name="Auld S."/>
            <person name="Bratton K."/>
            <person name="Narechania A."/>
            <person name="Mathema B."/>
            <person name="Gandhi N."/>
        </authorList>
    </citation>
    <scope>NUCLEOTIDE SEQUENCE</scope>
    <source>
        <strain evidence="5">32301_S10</strain>
    </source>
</reference>
<dbReference type="OMA" id="LMRTLQM"/>
<proteinExistence type="predicted"/>
<dbReference type="EMBL" id="QTBD01000025">
    <property type="protein sequence ID" value="REQ56859.1"/>
    <property type="molecule type" value="Genomic_DNA"/>
</dbReference>
<name>A0A045JN64_MYCTX</name>
<sequence length="236" mass="26216">MKLLGHRKSHGHQRADASPDAGSKDGCRPDSGRTSGSDTSRGSQTTGPKGRPTPKRNQSRRHTKKGPVAPAPMTAAQARARRKSLAGPKLSREERRAEKAANRARMTERRERMMAGEEAYLLPRDRGPVRRYVRDVVDSRRNLLGLFMPSALTLLFVMFAVPQVQFYLSPAMLILLALMTIDAIILGRKVGRLVDTKFPSNTESRWRLGLYAAGRASQIRRLRAPRPQVERGGDVG</sequence>
<gene>
    <name evidence="5" type="ORF">DSJ38_01680</name>
    <name evidence="3" type="ORF">ERS007703_04663</name>
    <name evidence="4" type="ORF">J8J21_15960</name>
</gene>
<reference evidence="4 8" key="5">
    <citation type="submission" date="2021-03" db="EMBL/GenBank/DDBJ databases">
        <title>Whole Genome Sequencing of Mycobacterium tuberculosis clinical isolates from Arunachal Pradesh, India.</title>
        <authorList>
            <person name="Singh S."/>
            <person name="Mudliar S.R."/>
            <person name="Kulsum U."/>
            <person name="Rufai S.B."/>
            <person name="Singh P.K."/>
            <person name="Umpo M."/>
            <person name="Nyori M."/>
        </authorList>
    </citation>
    <scope>NUCLEOTIDE SEQUENCE [LARGE SCALE GENOMIC DNA]</scope>
    <source>
        <strain evidence="4 8">OMICS/BPL/0142/20/SP</strain>
    </source>
</reference>
<evidence type="ECO:0000256" key="2">
    <source>
        <dbReference type="SAM" id="Phobius"/>
    </source>
</evidence>
<evidence type="ECO:0000313" key="3">
    <source>
        <dbReference type="EMBL" id="COX03904.1"/>
    </source>
</evidence>
<reference evidence="3" key="2">
    <citation type="submission" date="2015-03" db="EMBL/GenBank/DDBJ databases">
        <authorList>
            <person name="Murphy D."/>
        </authorList>
    </citation>
    <scope>NUCLEOTIDE SEQUENCE [LARGE SCALE GENOMIC DNA]</scope>
    <source>
        <strain evidence="3">K00500041</strain>
    </source>
</reference>
<evidence type="ECO:0000313" key="7">
    <source>
        <dbReference type="Proteomes" id="UP000256381"/>
    </source>
</evidence>
<accession>A0A045JN64</accession>
<dbReference type="Proteomes" id="UP000256381">
    <property type="component" value="Unassembled WGS sequence"/>
</dbReference>
<organism evidence="3 6">
    <name type="scientific">Mycobacterium tuberculosis</name>
    <dbReference type="NCBI Taxonomy" id="1773"/>
    <lineage>
        <taxon>Bacteria</taxon>
        <taxon>Bacillati</taxon>
        <taxon>Actinomycetota</taxon>
        <taxon>Actinomycetes</taxon>
        <taxon>Mycobacteriales</taxon>
        <taxon>Mycobacteriaceae</taxon>
        <taxon>Mycobacterium</taxon>
        <taxon>Mycobacterium tuberculosis complex</taxon>
    </lineage>
</organism>
<feature type="compositionally biased region" description="Basic residues" evidence="1">
    <location>
        <begin position="52"/>
        <end position="65"/>
    </location>
</feature>
<dbReference type="InterPro" id="IPR021403">
    <property type="entry name" value="DUF3043"/>
</dbReference>
<reference evidence="6" key="1">
    <citation type="submission" date="2015-03" db="EMBL/GenBank/DDBJ databases">
        <authorList>
            <consortium name="Pathogen Informatics"/>
        </authorList>
    </citation>
    <scope>NUCLEOTIDE SEQUENCE [LARGE SCALE GENOMIC DNA]</scope>
    <source>
        <strain evidence="6">K00500041</strain>
    </source>
</reference>
<reference evidence="5 7" key="3">
    <citation type="journal article" date="2017" name="N. Engl. J. Med.">
        <title>Transmission of Extensively Drug-Resistant Tuberculosis in South Africa.</title>
        <authorList>
            <person name="Shah N.S."/>
            <person name="Auld S.C."/>
            <person name="Brust J.C."/>
            <person name="Mathema B."/>
            <person name="Ismail N."/>
            <person name="Moodley P."/>
            <person name="Mlisana K."/>
            <person name="Allana S."/>
            <person name="Campbell A."/>
            <person name="Mthiyane T."/>
            <person name="Morris N."/>
            <person name="Mpangase P."/>
            <person name="van der Meulen H."/>
            <person name="Omar S.V."/>
            <person name="Brown T.S."/>
            <person name="Narechania A."/>
            <person name="Shaskina E."/>
            <person name="Kapwata T."/>
            <person name="Kreiswirth B."/>
            <person name="Gandhi N.R."/>
        </authorList>
    </citation>
    <scope>NUCLEOTIDE SEQUENCE [LARGE SCALE GENOMIC DNA]</scope>
    <source>
        <strain evidence="5 7">32301_S10</strain>
    </source>
</reference>